<feature type="region of interest" description="Disordered" evidence="7">
    <location>
        <begin position="41"/>
        <end position="86"/>
    </location>
</feature>
<dbReference type="EC" id="5.2.1.8" evidence="3 6"/>
<accession>A0A2S0WYR0</accession>
<gene>
    <name evidence="9" type="ORF">DCE93_12760</name>
</gene>
<dbReference type="Gene3D" id="3.10.50.40">
    <property type="match status" value="2"/>
</dbReference>
<keyword evidence="4 6" id="KW-0697">Rotamase</keyword>
<dbReference type="GO" id="GO:0003755">
    <property type="term" value="F:peptidyl-prolyl cis-trans isomerase activity"/>
    <property type="evidence" value="ECO:0007669"/>
    <property type="project" value="UniProtKB-KW"/>
</dbReference>
<dbReference type="PROSITE" id="PS50059">
    <property type="entry name" value="FKBP_PPIASE"/>
    <property type="match status" value="1"/>
</dbReference>
<feature type="compositionally biased region" description="Low complexity" evidence="7">
    <location>
        <begin position="55"/>
        <end position="86"/>
    </location>
</feature>
<dbReference type="PANTHER" id="PTHR43811">
    <property type="entry name" value="FKBP-TYPE PEPTIDYL-PROLYL CIS-TRANS ISOMERASE FKPA"/>
    <property type="match status" value="1"/>
</dbReference>
<organism evidence="9 10">
    <name type="scientific">Agromyces badenianii</name>
    <dbReference type="NCBI Taxonomy" id="2080742"/>
    <lineage>
        <taxon>Bacteria</taxon>
        <taxon>Bacillati</taxon>
        <taxon>Actinomycetota</taxon>
        <taxon>Actinomycetes</taxon>
        <taxon>Micrococcales</taxon>
        <taxon>Microbacteriaceae</taxon>
        <taxon>Agromyces</taxon>
    </lineage>
</organism>
<comment type="catalytic activity">
    <reaction evidence="1 6">
        <text>[protein]-peptidylproline (omega=180) = [protein]-peptidylproline (omega=0)</text>
        <dbReference type="Rhea" id="RHEA:16237"/>
        <dbReference type="Rhea" id="RHEA-COMP:10747"/>
        <dbReference type="Rhea" id="RHEA-COMP:10748"/>
        <dbReference type="ChEBI" id="CHEBI:83833"/>
        <dbReference type="ChEBI" id="CHEBI:83834"/>
        <dbReference type="EC" id="5.2.1.8"/>
    </reaction>
</comment>
<evidence type="ECO:0000256" key="1">
    <source>
        <dbReference type="ARBA" id="ARBA00000971"/>
    </source>
</evidence>
<reference evidence="9 10" key="1">
    <citation type="submission" date="2018-04" db="EMBL/GenBank/DDBJ databases">
        <authorList>
            <person name="Li J."/>
        </authorList>
    </citation>
    <scope>NUCLEOTIDE SEQUENCE [LARGE SCALE GENOMIC DNA]</scope>
    <source>
        <strain evidence="10">30A</strain>
    </source>
</reference>
<proteinExistence type="inferred from homology"/>
<evidence type="ECO:0000259" key="8">
    <source>
        <dbReference type="PROSITE" id="PS50059"/>
    </source>
</evidence>
<dbReference type="AlphaFoldDB" id="A0A2S0WYR0"/>
<dbReference type="Proteomes" id="UP000244729">
    <property type="component" value="Chromosome"/>
</dbReference>
<keyword evidence="10" id="KW-1185">Reference proteome</keyword>
<evidence type="ECO:0000256" key="7">
    <source>
        <dbReference type="SAM" id="MobiDB-lite"/>
    </source>
</evidence>
<comment type="similarity">
    <text evidence="2">Belongs to the FKBP-type PPIase family.</text>
</comment>
<dbReference type="SUPFAM" id="SSF54534">
    <property type="entry name" value="FKBP-like"/>
    <property type="match status" value="2"/>
</dbReference>
<dbReference type="InterPro" id="IPR001179">
    <property type="entry name" value="PPIase_FKBP_dom"/>
</dbReference>
<feature type="compositionally biased region" description="Polar residues" evidence="7">
    <location>
        <begin position="1"/>
        <end position="17"/>
    </location>
</feature>
<dbReference type="PANTHER" id="PTHR43811:SF19">
    <property type="entry name" value="39 KDA FK506-BINDING NUCLEAR PROTEIN"/>
    <property type="match status" value="1"/>
</dbReference>
<evidence type="ECO:0000256" key="5">
    <source>
        <dbReference type="ARBA" id="ARBA00023235"/>
    </source>
</evidence>
<sequence>MPASRSSNDETPSTHCTRSYPVGSQVVTSATCRRSCRIRSPARSLAIATSGSERSTASTTPPGPTSSAVGSAAAPSPQQASSTSSSNRGCALATAAVEIGFHSTSSSSLNAAAMAADAPARSGSPNLSPIRPFWPRSARIGRIPVVAAGIRCRTQAIESRTVHTGTTQLTIESRRPAMTRALRRAAPIALASAAALLLAGCSGGPDPEASETPSAAACMEVESGELSDGVTVEGEFAGSPSATFTTPLEADELERTIAIEGDGDTTAAGDPMNVVVTAFSGASGETLFSQPTTIKVGDEQVFESFRAGIDCVPVGSRTVTVAPAATLYGDTGNETIGVAAGETVVIVIDVVEEQEPLEPAEWTEDVPEVKFGAEGEAPTVTLPDTEPSTELQMKVLEEGDGAEVQTGDSVTVQYQGTSWNTGEIFDQSYGGNPATFTTDGVIQGFGAALVGQKVGTKLIVTIPPEYAYGTDAGSHELGGQTLVFLVEIESTEAAE</sequence>
<dbReference type="KEGG" id="agm:DCE93_12760"/>
<evidence type="ECO:0000256" key="2">
    <source>
        <dbReference type="ARBA" id="ARBA00006577"/>
    </source>
</evidence>
<protein>
    <recommendedName>
        <fullName evidence="3 6">peptidylprolyl isomerase</fullName>
        <ecNumber evidence="3 6">5.2.1.8</ecNumber>
    </recommendedName>
</protein>
<evidence type="ECO:0000256" key="4">
    <source>
        <dbReference type="ARBA" id="ARBA00023110"/>
    </source>
</evidence>
<feature type="domain" description="PPIase FKBP-type" evidence="8">
    <location>
        <begin position="407"/>
        <end position="492"/>
    </location>
</feature>
<evidence type="ECO:0000256" key="3">
    <source>
        <dbReference type="ARBA" id="ARBA00013194"/>
    </source>
</evidence>
<dbReference type="Pfam" id="PF00254">
    <property type="entry name" value="FKBP_C"/>
    <property type="match status" value="1"/>
</dbReference>
<evidence type="ECO:0000313" key="9">
    <source>
        <dbReference type="EMBL" id="AWB96412.1"/>
    </source>
</evidence>
<feature type="region of interest" description="Disordered" evidence="7">
    <location>
        <begin position="1"/>
        <end position="25"/>
    </location>
</feature>
<dbReference type="EMBL" id="CP028913">
    <property type="protein sequence ID" value="AWB96412.1"/>
    <property type="molecule type" value="Genomic_DNA"/>
</dbReference>
<keyword evidence="5 6" id="KW-0413">Isomerase</keyword>
<dbReference type="InterPro" id="IPR046357">
    <property type="entry name" value="PPIase_dom_sf"/>
</dbReference>
<evidence type="ECO:0000313" key="10">
    <source>
        <dbReference type="Proteomes" id="UP000244729"/>
    </source>
</evidence>
<name>A0A2S0WYR0_9MICO</name>
<evidence type="ECO:0000256" key="6">
    <source>
        <dbReference type="PROSITE-ProRule" id="PRU00277"/>
    </source>
</evidence>